<organism evidence="1 2">
    <name type="scientific">Reticulomyxa filosa</name>
    <dbReference type="NCBI Taxonomy" id="46433"/>
    <lineage>
        <taxon>Eukaryota</taxon>
        <taxon>Sar</taxon>
        <taxon>Rhizaria</taxon>
        <taxon>Retaria</taxon>
        <taxon>Foraminifera</taxon>
        <taxon>Monothalamids</taxon>
        <taxon>Reticulomyxidae</taxon>
        <taxon>Reticulomyxa</taxon>
    </lineage>
</organism>
<dbReference type="Proteomes" id="UP000023152">
    <property type="component" value="Unassembled WGS sequence"/>
</dbReference>
<dbReference type="EMBL" id="ASPP01021893">
    <property type="protein sequence ID" value="ETO11917.1"/>
    <property type="molecule type" value="Genomic_DNA"/>
</dbReference>
<sequence length="165" mass="19284">MWGYPGTDDNYAYFIIDNSTEKAMVVDPAGDKQKIYYMAFCLLQLFFFEKRKAMKILMHFSNCDCCVTCAVHKPPVMEAWQRLKKKYIKLEMCGVLTTHKHKRFLTSKFTVGFFGQILLKKTSESLPLSDSLLFYTVCLCYFSKQEESTIILYLILEKKMFSPIP</sequence>
<reference evidence="1 2" key="1">
    <citation type="journal article" date="2013" name="Curr. Biol.">
        <title>The Genome of the Foraminiferan Reticulomyxa filosa.</title>
        <authorList>
            <person name="Glockner G."/>
            <person name="Hulsmann N."/>
            <person name="Schleicher M."/>
            <person name="Noegel A.A."/>
            <person name="Eichinger L."/>
            <person name="Gallinger C."/>
            <person name="Pawlowski J."/>
            <person name="Sierra R."/>
            <person name="Euteneuer U."/>
            <person name="Pillet L."/>
            <person name="Moustafa A."/>
            <person name="Platzer M."/>
            <person name="Groth M."/>
            <person name="Szafranski K."/>
            <person name="Schliwa M."/>
        </authorList>
    </citation>
    <scope>NUCLEOTIDE SEQUENCE [LARGE SCALE GENOMIC DNA]</scope>
</reference>
<dbReference type="OrthoDB" id="515692at2759"/>
<dbReference type="AlphaFoldDB" id="X6MEU4"/>
<proteinExistence type="predicted"/>
<evidence type="ECO:0000313" key="2">
    <source>
        <dbReference type="Proteomes" id="UP000023152"/>
    </source>
</evidence>
<evidence type="ECO:0000313" key="1">
    <source>
        <dbReference type="EMBL" id="ETO11917.1"/>
    </source>
</evidence>
<accession>X6MEU4</accession>
<gene>
    <name evidence="1" type="ORF">RFI_25458</name>
</gene>
<comment type="caution">
    <text evidence="1">The sequence shown here is derived from an EMBL/GenBank/DDBJ whole genome shotgun (WGS) entry which is preliminary data.</text>
</comment>
<keyword evidence="2" id="KW-1185">Reference proteome</keyword>
<protein>
    <submittedName>
        <fullName evidence="1">Uncharacterized protein</fullName>
    </submittedName>
</protein>
<name>X6MEU4_RETFI</name>